<keyword evidence="2" id="KW-1185">Reference proteome</keyword>
<dbReference type="Pfam" id="PF01546">
    <property type="entry name" value="Peptidase_M20"/>
    <property type="match status" value="1"/>
</dbReference>
<dbReference type="PANTHER" id="PTHR43808">
    <property type="entry name" value="ACETYLORNITHINE DEACETYLASE"/>
    <property type="match status" value="1"/>
</dbReference>
<dbReference type="PANTHER" id="PTHR43808:SF27">
    <property type="entry name" value="PROTEIN ROCB"/>
    <property type="match status" value="1"/>
</dbReference>
<dbReference type="PIRSF" id="PIRSF010386">
    <property type="entry name" value="RocB"/>
    <property type="match status" value="1"/>
</dbReference>
<dbReference type="RefSeq" id="WP_157458417.1">
    <property type="nucleotide sequence ID" value="NZ_WQLB01000006.1"/>
</dbReference>
<dbReference type="InterPro" id="IPR012166">
    <property type="entry name" value="Uncharacterised_RocB"/>
</dbReference>
<name>A0A7C9HXC2_9DEIO</name>
<dbReference type="EMBL" id="WQLB01000006">
    <property type="protein sequence ID" value="MVN86350.1"/>
    <property type="molecule type" value="Genomic_DNA"/>
</dbReference>
<dbReference type="SUPFAM" id="SSF53187">
    <property type="entry name" value="Zn-dependent exopeptidases"/>
    <property type="match status" value="1"/>
</dbReference>
<organism evidence="1 2">
    <name type="scientific">Deinococcus arboris</name>
    <dbReference type="NCBI Taxonomy" id="2682977"/>
    <lineage>
        <taxon>Bacteria</taxon>
        <taxon>Thermotogati</taxon>
        <taxon>Deinococcota</taxon>
        <taxon>Deinococci</taxon>
        <taxon>Deinococcales</taxon>
        <taxon>Deinococcaceae</taxon>
        <taxon>Deinococcus</taxon>
    </lineage>
</organism>
<gene>
    <name evidence="1" type="ORF">GO986_06185</name>
</gene>
<proteinExistence type="predicted"/>
<comment type="caution">
    <text evidence="1">The sequence shown here is derived from an EMBL/GenBank/DDBJ whole genome shotgun (WGS) entry which is preliminary data.</text>
</comment>
<dbReference type="Gene3D" id="3.40.630.10">
    <property type="entry name" value="Zn peptidases"/>
    <property type="match status" value="1"/>
</dbReference>
<dbReference type="GO" id="GO:0016787">
    <property type="term" value="F:hydrolase activity"/>
    <property type="evidence" value="ECO:0007669"/>
    <property type="project" value="UniProtKB-KW"/>
</dbReference>
<dbReference type="InterPro" id="IPR050072">
    <property type="entry name" value="Peptidase_M20A"/>
</dbReference>
<accession>A0A7C9HXC2</accession>
<reference evidence="1 2" key="1">
    <citation type="submission" date="2019-12" db="EMBL/GenBank/DDBJ databases">
        <title>Deinococcus sp. HMF7620 Genome sequencing and assembly.</title>
        <authorList>
            <person name="Kang H."/>
            <person name="Kim H."/>
            <person name="Joh K."/>
        </authorList>
    </citation>
    <scope>NUCLEOTIDE SEQUENCE [LARGE SCALE GENOMIC DNA]</scope>
    <source>
        <strain evidence="1 2">HMF7620</strain>
    </source>
</reference>
<evidence type="ECO:0000313" key="1">
    <source>
        <dbReference type="EMBL" id="MVN86350.1"/>
    </source>
</evidence>
<dbReference type="AlphaFoldDB" id="A0A7C9HXC2"/>
<keyword evidence="1" id="KW-0378">Hydrolase</keyword>
<evidence type="ECO:0000313" key="2">
    <source>
        <dbReference type="Proteomes" id="UP000483286"/>
    </source>
</evidence>
<dbReference type="Proteomes" id="UP000483286">
    <property type="component" value="Unassembled WGS sequence"/>
</dbReference>
<dbReference type="InterPro" id="IPR002933">
    <property type="entry name" value="Peptidase_M20"/>
</dbReference>
<protein>
    <submittedName>
        <fullName evidence="1">M20/M25/M40 family metallo-hydrolase</fullName>
    </submittedName>
</protein>
<sequence length="546" mass="58009">MSTALRAQALTAEMVRAASITNTEGETLFPDTLLAILRRLPYFQAHPAHLWTEVIENDPLGRRNVYALVQGAGRATVVLTGHYDVVSTANYGPHAEWACDPDALLPRLIDDLRVNARSDAEHRALADLESGDFLPGRGALDMKSGLAAGLVALERFAEQPEREGNLLFVAVADEEVSSHGARHAAPRLLALARERHLTLPLVINLDATGDNGDGRAGQAVYLGTAGKLLVSAFVVGVDTHAGYALDGINANFLASELARAFELNPELTDQTGGLIGTPPTLLKQTDLKTYYDVTTPARAWLCANSLTHGLDASAVLGNFRRVAQTTLEDALATLRRRAEALGEQASAAHGATPLVLTVADLMAQAANQHPDFARAFAAYADTLGDLDYPTRSAALTGWLWDAAGLLGPAAVLGFASLHYPHTHLAPHGDDAHALEVLRAALAQACAACGAEVVERAVFTGISDMSWFGHGDAADVAFVNANTPVKEAQIQALLAGLPCINLGPWGRDYHQWLERVYKPYSFGVLPDLVAAVARAVLAAHAPQRATT</sequence>